<dbReference type="EMBL" id="JAUCMX010000006">
    <property type="protein sequence ID" value="KAK3543521.1"/>
    <property type="molecule type" value="Genomic_DNA"/>
</dbReference>
<dbReference type="InterPro" id="IPR017919">
    <property type="entry name" value="TFIIE/TFIIEa_HTH"/>
</dbReference>
<keyword evidence="8" id="KW-0805">Transcription regulation</keyword>
<dbReference type="InterPro" id="IPR002853">
    <property type="entry name" value="TFIIE_asu"/>
</dbReference>
<comment type="caution">
    <text evidence="17">The sequence shown here is derived from an EMBL/GenBank/DDBJ whole genome shotgun (WGS) entry which is preliminary data.</text>
</comment>
<dbReference type="InterPro" id="IPR000477">
    <property type="entry name" value="RT_dom"/>
</dbReference>
<dbReference type="InterPro" id="IPR021600">
    <property type="entry name" value="TFIIE_asu_C"/>
</dbReference>
<evidence type="ECO:0000256" key="3">
    <source>
        <dbReference type="ARBA" id="ARBA00022553"/>
    </source>
</evidence>
<dbReference type="CDD" id="cd01650">
    <property type="entry name" value="RT_nLTR_like"/>
    <property type="match status" value="1"/>
</dbReference>
<evidence type="ECO:0000256" key="5">
    <source>
        <dbReference type="ARBA" id="ARBA00022771"/>
    </source>
</evidence>
<protein>
    <recommendedName>
        <fullName evidence="13">General transcription factor IIE subunit 1</fullName>
    </recommendedName>
    <alternativeName>
        <fullName evidence="14">Transcription initiation factor IIE subunit alpha</fullName>
    </alternativeName>
</protein>
<evidence type="ECO:0000256" key="9">
    <source>
        <dbReference type="ARBA" id="ARBA00023163"/>
    </source>
</evidence>
<evidence type="ECO:0000259" key="16">
    <source>
        <dbReference type="PROSITE" id="PS51344"/>
    </source>
</evidence>
<keyword evidence="9" id="KW-0804">Transcription</keyword>
<evidence type="ECO:0000256" key="12">
    <source>
        <dbReference type="ARBA" id="ARBA00065242"/>
    </source>
</evidence>
<evidence type="ECO:0000256" key="7">
    <source>
        <dbReference type="ARBA" id="ARBA00022990"/>
    </source>
</evidence>
<proteinExistence type="inferred from homology"/>
<comment type="function">
    <text evidence="11">Recruits TFIIH to the initiation complex and stimulates the RNA polymerase II C-terminal domain kinase and DNA-dependent ATPase activities of TFIIH. Both TFIIH and TFIIE are required for promoter clearance by RNA polymerase.</text>
</comment>
<dbReference type="SUPFAM" id="SSF56672">
    <property type="entry name" value="DNA/RNA polymerases"/>
    <property type="match status" value="1"/>
</dbReference>
<organism evidence="17 18">
    <name type="scientific">Hemibagrus guttatus</name>
    <dbReference type="NCBI Taxonomy" id="175788"/>
    <lineage>
        <taxon>Eukaryota</taxon>
        <taxon>Metazoa</taxon>
        <taxon>Chordata</taxon>
        <taxon>Craniata</taxon>
        <taxon>Vertebrata</taxon>
        <taxon>Euteleostomi</taxon>
        <taxon>Actinopterygii</taxon>
        <taxon>Neopterygii</taxon>
        <taxon>Teleostei</taxon>
        <taxon>Ostariophysi</taxon>
        <taxon>Siluriformes</taxon>
        <taxon>Bagridae</taxon>
        <taxon>Hemibagrus</taxon>
    </lineage>
</organism>
<keyword evidence="6" id="KW-0862">Zinc</keyword>
<sequence length="771" mass="86460">MTEPEVLTEVPAALKRLAKQVVRGFYGIEHALALDVLIRNACVREEDMLELLKFDRKQLRSVLNTLKADKFVKCRMRVETAPDGKTTRHNYYFINYRLLVNVVKYKLDHMRRRIETDERDSTNRASFHCPNCCSTFTDLEANQLFDSMTGTFRCTFCQTEVEEDESAMPKKDARTLVARFNEQIEPIYVLLRETEDVNLSHELLEPEPTEIPALKQSRERAAASAGLAGAGAAGREVWRTKGSSYADLYTQNVVINMDEQESQQARGAEAKAPKERPVWLTQSTVRGAYTENDALKADGELLVSTGDIVGRWKEYFEDLLNPTDTPSVEEPEAGDSEVDSFITQAEVTEVVQQLLGGKAPGVDEIRPEYLKSLDVVGLSWLTRLCNIAWRSGTVPLDWATGVVVPLFKKGDRRVCSNYRGITLLSLPGKVYSRVLERRVRPLVEPRIQEEQCGFRPSCGTLDQLYTLHRVLEGSWEFAQPVHMCFVDLEKAFDRVPRGILWEVLWEYGGCPLSPVLFIVFMDRISRRSQGLEGVRFGDHRISSLIFADDVVLLASSGLDLQHALGHFAAECEAAGMRVSTSKSEAMVLDQKKVACTLQVGGEVLPQVEEFKYLGVLFTSEGRMDPGEDSMVTQESVAGRGHVQDENEEVMRALLIHEKKSMPAPMGGAINRPPIPAANASDSESDTSESDEDSPVQAIAAPTKSVRPDEDEEDEEGDEFEEVGDDPVVMVGGRAYSYTEVSQRPELVEQMSTQEKEAYIEMGQNLFQDMYF</sequence>
<comment type="subunit">
    <text evidence="12">Tetramer of two alpha and two beta chains. Interacts with TAF6/TAFII80. Interacts with ATF7IP. Interacts with SND1. Part of TBP-based Pol II pre-initiation complex (PIC), in which Pol II core assembles with general transcription factors and other specific initiation factors including GTF2E1, GTF2E2, GTF2F1, GTF2F2, TCEA1, ERCC2, ERCC3, GTF2H2, GTF2H3, GTF2H4, GTF2H5, GTF2A1, GTF2A2, GTF2B and TBP; this large multi-subunit PIC complex mediates DNA unwinding and targets Pol II core to the transcription start site where the first phosphodiester bond forms.</text>
</comment>
<dbReference type="Gene3D" id="3.30.40.10">
    <property type="entry name" value="Zinc/RING finger domain, C3HC4 (zinc finger)"/>
    <property type="match status" value="1"/>
</dbReference>
<dbReference type="InterPro" id="IPR013137">
    <property type="entry name" value="Znf_TFIIB"/>
</dbReference>
<dbReference type="Pfam" id="PF08271">
    <property type="entry name" value="Zn_Ribbon_TF"/>
    <property type="match status" value="1"/>
</dbReference>
<dbReference type="SMART" id="SM00531">
    <property type="entry name" value="TFIIE"/>
    <property type="match status" value="1"/>
</dbReference>
<dbReference type="InterPro" id="IPR043502">
    <property type="entry name" value="DNA/RNA_pol_sf"/>
</dbReference>
<dbReference type="AlphaFoldDB" id="A0AAE0V5N7"/>
<evidence type="ECO:0000256" key="4">
    <source>
        <dbReference type="ARBA" id="ARBA00022723"/>
    </source>
</evidence>
<gene>
    <name evidence="17" type="ORF">QTP70_023221</name>
</gene>
<feature type="compositionally biased region" description="Acidic residues" evidence="15">
    <location>
        <begin position="682"/>
        <end position="693"/>
    </location>
</feature>
<evidence type="ECO:0000256" key="15">
    <source>
        <dbReference type="SAM" id="MobiDB-lite"/>
    </source>
</evidence>
<evidence type="ECO:0000256" key="13">
    <source>
        <dbReference type="ARBA" id="ARBA00073913"/>
    </source>
</evidence>
<dbReference type="GO" id="GO:0008270">
    <property type="term" value="F:zinc ion binding"/>
    <property type="evidence" value="ECO:0007669"/>
    <property type="project" value="UniProtKB-KW"/>
</dbReference>
<keyword evidence="10" id="KW-0539">Nucleus</keyword>
<feature type="compositionally biased region" description="Low complexity" evidence="15">
    <location>
        <begin position="668"/>
        <end position="681"/>
    </location>
</feature>
<dbReference type="Gene3D" id="6.10.140.1250">
    <property type="match status" value="1"/>
</dbReference>
<reference evidence="17" key="1">
    <citation type="submission" date="2023-06" db="EMBL/GenBank/DDBJ databases">
        <title>Male Hemibagrus guttatus genome.</title>
        <authorList>
            <person name="Bian C."/>
        </authorList>
    </citation>
    <scope>NUCLEOTIDE SEQUENCE</scope>
    <source>
        <strain evidence="17">Male_cb2023</strain>
        <tissue evidence="17">Muscle</tissue>
    </source>
</reference>
<evidence type="ECO:0000256" key="2">
    <source>
        <dbReference type="ARBA" id="ARBA00008947"/>
    </source>
</evidence>
<keyword evidence="5" id="KW-0863">Zinc-finger</keyword>
<dbReference type="PANTHER" id="PTHR13097:SF7">
    <property type="entry name" value="GENERAL TRANSCRIPTION FACTOR IIE SUBUNIT 1"/>
    <property type="match status" value="1"/>
</dbReference>
<evidence type="ECO:0000256" key="1">
    <source>
        <dbReference type="ARBA" id="ARBA00004123"/>
    </source>
</evidence>
<dbReference type="FunFam" id="3.30.40.10:FF:000087">
    <property type="entry name" value="General transcription factor IIE subunit 1"/>
    <property type="match status" value="1"/>
</dbReference>
<dbReference type="GO" id="GO:0005673">
    <property type="term" value="C:transcription factor TFIIE complex"/>
    <property type="evidence" value="ECO:0007669"/>
    <property type="project" value="TreeGrafter"/>
</dbReference>
<evidence type="ECO:0000313" key="18">
    <source>
        <dbReference type="Proteomes" id="UP001274896"/>
    </source>
</evidence>
<feature type="compositionally biased region" description="Acidic residues" evidence="15">
    <location>
        <begin position="708"/>
        <end position="724"/>
    </location>
</feature>
<dbReference type="Proteomes" id="UP001274896">
    <property type="component" value="Unassembled WGS sequence"/>
</dbReference>
<evidence type="ECO:0000256" key="14">
    <source>
        <dbReference type="ARBA" id="ARBA00080958"/>
    </source>
</evidence>
<accession>A0AAE0V5N7</accession>
<keyword evidence="7" id="KW-0007">Acetylation</keyword>
<comment type="similarity">
    <text evidence="2">Belongs to the TFIIE alpha subunit family.</text>
</comment>
<dbReference type="Pfam" id="PF02002">
    <property type="entry name" value="TFIIE_alpha"/>
    <property type="match status" value="1"/>
</dbReference>
<keyword evidence="18" id="KW-1185">Reference proteome</keyword>
<dbReference type="Pfam" id="PF11521">
    <property type="entry name" value="TFIIE-A_C"/>
    <property type="match status" value="1"/>
</dbReference>
<feature type="domain" description="HTH TFE/IIEalpha-type" evidence="16">
    <location>
        <begin position="14"/>
        <end position="104"/>
    </location>
</feature>
<comment type="subcellular location">
    <subcellularLocation>
        <location evidence="1">Nucleus</location>
    </subcellularLocation>
</comment>
<keyword evidence="3" id="KW-0597">Phosphoprotein</keyword>
<evidence type="ECO:0000256" key="10">
    <source>
        <dbReference type="ARBA" id="ARBA00023242"/>
    </source>
</evidence>
<dbReference type="InterPro" id="IPR039997">
    <property type="entry name" value="TFE"/>
</dbReference>
<dbReference type="Pfam" id="PF00078">
    <property type="entry name" value="RVT_1"/>
    <property type="match status" value="2"/>
</dbReference>
<evidence type="ECO:0000256" key="11">
    <source>
        <dbReference type="ARBA" id="ARBA00025581"/>
    </source>
</evidence>
<dbReference type="InterPro" id="IPR024550">
    <property type="entry name" value="TFIIEa/SarR/Rpc3_HTH_dom"/>
</dbReference>
<feature type="region of interest" description="Disordered" evidence="15">
    <location>
        <begin position="660"/>
        <end position="725"/>
    </location>
</feature>
<evidence type="ECO:0000313" key="17">
    <source>
        <dbReference type="EMBL" id="KAK3543521.1"/>
    </source>
</evidence>
<evidence type="ECO:0000256" key="8">
    <source>
        <dbReference type="ARBA" id="ARBA00023015"/>
    </source>
</evidence>
<evidence type="ECO:0000256" key="6">
    <source>
        <dbReference type="ARBA" id="ARBA00022833"/>
    </source>
</evidence>
<dbReference type="PROSITE" id="PS51344">
    <property type="entry name" value="HTH_TFE_IIE"/>
    <property type="match status" value="1"/>
</dbReference>
<keyword evidence="4" id="KW-0479">Metal-binding</keyword>
<name>A0AAE0V5N7_9TELE</name>
<dbReference type="InterPro" id="IPR013083">
    <property type="entry name" value="Znf_RING/FYVE/PHD"/>
</dbReference>
<dbReference type="SUPFAM" id="SSF57783">
    <property type="entry name" value="Zinc beta-ribbon"/>
    <property type="match status" value="1"/>
</dbReference>
<dbReference type="PANTHER" id="PTHR13097">
    <property type="entry name" value="TRANSCRIPTION INITIATION FACTOR IIE, ALPHA SUBUNIT"/>
    <property type="match status" value="1"/>
</dbReference>
<dbReference type="GO" id="GO:0006367">
    <property type="term" value="P:transcription initiation at RNA polymerase II promoter"/>
    <property type="evidence" value="ECO:0007669"/>
    <property type="project" value="InterPro"/>
</dbReference>